<dbReference type="SMART" id="SM00827">
    <property type="entry name" value="PKS_AT"/>
    <property type="match status" value="1"/>
</dbReference>
<dbReference type="Gene3D" id="3.30.70.3330">
    <property type="match status" value="1"/>
</dbReference>
<keyword evidence="7" id="KW-1185">Reference proteome</keyword>
<sequence>MAPRPLSIHDQSPTSLRLGGDTPLLIVWGGLGFSRRPIRDLRDLYALYTDELADFLQHCSNILQPLLIEEAEAAGKAENVKQGLMEWITGPSKRSPTVSHATTMAVTTILQMARYVLLCKRLDKTPGEVARSSSAFTGHSVGLFVAIGIAAADSWESLYVVADGVLTGTFYGERCASAVWDNKNLVSQASATDCMRRGEGTPSPMLSVAGIDYTRLSAEMNAVNEMLSADRKLYLALTNDVDSFVAAGGPEGLVALCSRLRAPTPNIAQRQGQCSLQFIPVSNPFHCPHLQDCTPALAQKMERFVINKSDMLAPVWELDSFLDAHAGEFTDNICPLIGRLIYPRAVDWPGIMGHMSGRWQVLDFGPGGSGGVGAFINKMKSDPKTRVYTVCPTDTFGAAKYTTAIPPLVSVVSNDPNPQTYARIDLAERCLPASNTDIGTQSGSKFTEVMGLPRVLVAGMTPTTCDVDLVAAIMNAGFYVEFATGGYHDADSLAEAIKSLASKIPSGRLITLNIIYANPRGLSWMIPQIATLVRQGCPIGGITIGAGVPDAAVVGEWIKLMELSYIGFKPASSDAILQVLDIARVHPTLPVLLQWTGGRAGGHHSREDFHQPILETYQAIREINNVILVGGSGFGDAEGSWPYISGEWSQAFGRPPMPFDATLIGTCVMTTREAKTSSAVKKAMVEAQGVPDEDWSATMDSGAGGVISIISHLGEAMHVLATRGMMLWAEMDKTLFKLPKEKMLASLLLRRDEIISRLNEDHQKVWFGLDFDSMEPVDICDMTYFGVLRRLVDLVHPERTGTWMDPSYRGIVDDWMVRIMERFGGSSEAINALANPKEQLQVISTTLPEADHHLLSLEDTDYFVDLCGKRGRKPVPFVPILDADFPVWFKKDPLWQSENLDATFHGDAERVCTLAGPVALQHCKEADVPVARFLQGIEQGYLDKESSVGLSQAARSLASPLYEADELAHLIGDSYVSIEPDQLQIAQDCPEDIDNDLWLLLLGSKLGHWGRQLLGTKKLIGNGRAYENPARLVFKAQPGALVRFSGQTKDGYSTAEMYVGQGQGKEGVADARVSIDGNNITILVFNPYTADGQINQFELKFDYDISRPHSSISEEREGQGDRLTDFLGRVFFGPGGLAAGRLPPTMSQIAVEVTKERVLEWMTATDGVGLDIQSPNHIGAAGEVPIEYSTILVMTLIWQLLLVRDWDVAKLLHRRTTISVKDGQRTLAIGDKLTVEWGLVGLHNTDSGIDAEFHMTFFRGGEEAIGLIYLFSVLNERVPDSQCFGTLGHSTWTLPLATEADVQVLLNKAWFHPTVPEETFQSGQTLELELDRELSGKTTGNVWLQDGEDKKVLCARVQPESQESNGADLVADFMNRRATRTEEQVRLPEAKALKTQAGQAFKIAVPSNSVTYCEVTKDFNPNHTLAAFARYSGWREPICQGNQTAALVLKLIRQEVPGASVSTLRRYDCDFRSVVYQGDTLAVSVKQVAMQHGGTVLSFTAQREGSDEVVVAGVVELEAPPTAFLFTGQGSQFAGMGLDMISQSRPSRLVWAEADEYFENNWGFSLSDIVRRNPTTLTVNFSSRQGTRVRESYLAAQSILEDCDPSDRRVLFEGLHAKSRSFTFRHEEGMLSMTQFAQPAILVLERAAYEHLKSLGRVPRNACFAGHSLGEFAALGCMTEVWSLQAALKTVFIRGTLMQMAVPRDARGRSGFGMAAVDPSRVRKGFTESHLRELVDAVARRTGLVLEMVNLNIRGKQYVCAGDKRCLDILRVTTDTLQASHSVPDIDKRCNELVEEHAADATSRLATDVTLKGGKALIPLPGIDVPFHSSTMSSMAKLFRRTLVNAVDSKKVRTEDLVGKWIPNVTGKPFSTDKAYLDMVVQLTGSPKLALLAAAM</sequence>
<protein>
    <recommendedName>
        <fullName evidence="5">Malonyl-CoA:ACP transacylase (MAT) domain-containing protein</fullName>
    </recommendedName>
</protein>
<dbReference type="InterPro" id="IPR029069">
    <property type="entry name" value="HotDog_dom_sf"/>
</dbReference>
<name>A0AAD9S3Z9_PHOAM</name>
<feature type="domain" description="Malonyl-CoA:ACP transacylase (MAT)" evidence="5">
    <location>
        <begin position="1525"/>
        <end position="1896"/>
    </location>
</feature>
<keyword evidence="1" id="KW-0808">Transferase</keyword>
<dbReference type="Gene3D" id="2.40.128.700">
    <property type="match status" value="1"/>
</dbReference>
<gene>
    <name evidence="6" type="ORF">N8I77_012052</name>
</gene>
<keyword evidence="3" id="KW-0521">NADP</keyword>
<evidence type="ECO:0000259" key="5">
    <source>
        <dbReference type="SMART" id="SM00827"/>
    </source>
</evidence>
<dbReference type="Gene3D" id="3.30.1120.100">
    <property type="match status" value="1"/>
</dbReference>
<dbReference type="Gene3D" id="1.20.930.70">
    <property type="match status" value="1"/>
</dbReference>
<dbReference type="InterPro" id="IPR014043">
    <property type="entry name" value="Acyl_transferase_dom"/>
</dbReference>
<dbReference type="PANTHER" id="PTHR10982:SF21">
    <property type="entry name" value="FATTY ACID SYNTHASE SUBUNIT BETA"/>
    <property type="match status" value="1"/>
</dbReference>
<dbReference type="PANTHER" id="PTHR10982">
    <property type="entry name" value="MALONYL COA-ACYL CARRIER PROTEIN TRANSACYLASE"/>
    <property type="match status" value="1"/>
</dbReference>
<dbReference type="InterPro" id="IPR013565">
    <property type="entry name" value="Fas1/AflB-like_central"/>
</dbReference>
<dbReference type="EMBL" id="JAUJFL010000008">
    <property type="protein sequence ID" value="KAK2598657.1"/>
    <property type="molecule type" value="Genomic_DNA"/>
</dbReference>
<dbReference type="InterPro" id="IPR013785">
    <property type="entry name" value="Aldolase_TIM"/>
</dbReference>
<evidence type="ECO:0000313" key="6">
    <source>
        <dbReference type="EMBL" id="KAK2598657.1"/>
    </source>
</evidence>
<dbReference type="Pfam" id="PF00698">
    <property type="entry name" value="Acyl_transf_1"/>
    <property type="match status" value="1"/>
</dbReference>
<dbReference type="Gene3D" id="3.10.129.10">
    <property type="entry name" value="Hotdog Thioesterase"/>
    <property type="match status" value="1"/>
</dbReference>
<dbReference type="Proteomes" id="UP001265746">
    <property type="component" value="Unassembled WGS sequence"/>
</dbReference>
<evidence type="ECO:0000256" key="3">
    <source>
        <dbReference type="ARBA" id="ARBA00022857"/>
    </source>
</evidence>
<reference evidence="6" key="1">
    <citation type="submission" date="2023-06" db="EMBL/GenBank/DDBJ databases">
        <authorList>
            <person name="Noh H."/>
        </authorList>
    </citation>
    <scope>NUCLEOTIDE SEQUENCE</scope>
    <source>
        <strain evidence="6">DUCC20226</strain>
    </source>
</reference>
<keyword evidence="4" id="KW-0560">Oxidoreductase</keyword>
<dbReference type="Pfam" id="PF16073">
    <property type="entry name" value="SAT"/>
    <property type="match status" value="1"/>
</dbReference>
<dbReference type="InterPro" id="IPR016035">
    <property type="entry name" value="Acyl_Trfase/lysoPLipase"/>
</dbReference>
<dbReference type="InterPro" id="IPR040883">
    <property type="entry name" value="FAS_meander"/>
</dbReference>
<dbReference type="InterPro" id="IPR032088">
    <property type="entry name" value="SAT"/>
</dbReference>
<accession>A0AAD9S3Z9</accession>
<evidence type="ECO:0000256" key="2">
    <source>
        <dbReference type="ARBA" id="ARBA00022801"/>
    </source>
</evidence>
<dbReference type="InterPro" id="IPR050830">
    <property type="entry name" value="Fungal_FAS"/>
</dbReference>
<dbReference type="GO" id="GO:0004318">
    <property type="term" value="F:enoyl-[acyl-carrier-protein] reductase (NADH) activity"/>
    <property type="evidence" value="ECO:0007669"/>
    <property type="project" value="InterPro"/>
</dbReference>
<dbReference type="Gene3D" id="3.20.20.70">
    <property type="entry name" value="Aldolase class I"/>
    <property type="match status" value="1"/>
</dbReference>
<evidence type="ECO:0000256" key="1">
    <source>
        <dbReference type="ARBA" id="ARBA00022679"/>
    </source>
</evidence>
<dbReference type="Gene3D" id="6.10.60.10">
    <property type="match status" value="1"/>
</dbReference>
<dbReference type="InterPro" id="IPR002539">
    <property type="entry name" value="MaoC-like_dom"/>
</dbReference>
<dbReference type="Pfam" id="PF08354">
    <property type="entry name" value="Fas1-AflB-like_hel"/>
    <property type="match status" value="1"/>
</dbReference>
<dbReference type="GO" id="GO:0019171">
    <property type="term" value="F:(3R)-hydroxyacyl-[acyl-carrier-protein] dehydratase activity"/>
    <property type="evidence" value="ECO:0007669"/>
    <property type="project" value="InterPro"/>
</dbReference>
<dbReference type="Gene3D" id="3.40.366.10">
    <property type="entry name" value="Malonyl-Coenzyme A Acyl Carrier Protein, domain 2"/>
    <property type="match status" value="2"/>
</dbReference>
<dbReference type="InterPro" id="IPR003965">
    <property type="entry name" value="Fatty_acid_synthase"/>
</dbReference>
<evidence type="ECO:0000256" key="4">
    <source>
        <dbReference type="ARBA" id="ARBA00023002"/>
    </source>
</evidence>
<dbReference type="Pfam" id="PF17951">
    <property type="entry name" value="FAS_meander"/>
    <property type="match status" value="1"/>
</dbReference>
<dbReference type="SUPFAM" id="SSF54637">
    <property type="entry name" value="Thioesterase/thiol ester dehydrase-isomerase"/>
    <property type="match status" value="1"/>
</dbReference>
<dbReference type="GO" id="GO:0005835">
    <property type="term" value="C:fatty acid synthase complex"/>
    <property type="evidence" value="ECO:0007669"/>
    <property type="project" value="InterPro"/>
</dbReference>
<dbReference type="SUPFAM" id="SSF52151">
    <property type="entry name" value="FabD/lysophospholipase-like"/>
    <property type="match status" value="2"/>
</dbReference>
<dbReference type="InterPro" id="IPR001227">
    <property type="entry name" value="Ac_transferase_dom_sf"/>
</dbReference>
<dbReference type="Pfam" id="PF01575">
    <property type="entry name" value="MaoC_dehydratas"/>
    <property type="match status" value="1"/>
</dbReference>
<dbReference type="GO" id="GO:0016787">
    <property type="term" value="F:hydrolase activity"/>
    <property type="evidence" value="ECO:0007669"/>
    <property type="project" value="UniProtKB-KW"/>
</dbReference>
<dbReference type="PRINTS" id="PR01483">
    <property type="entry name" value="FASYNTHASE"/>
</dbReference>
<evidence type="ECO:0000313" key="7">
    <source>
        <dbReference type="Proteomes" id="UP001265746"/>
    </source>
</evidence>
<dbReference type="Gene3D" id="3.30.70.3320">
    <property type="match status" value="1"/>
</dbReference>
<proteinExistence type="predicted"/>
<dbReference type="GO" id="GO:0006633">
    <property type="term" value="P:fatty acid biosynthetic process"/>
    <property type="evidence" value="ECO:0007669"/>
    <property type="project" value="InterPro"/>
</dbReference>
<organism evidence="6 7">
    <name type="scientific">Phomopsis amygdali</name>
    <name type="common">Fusicoccum amygdali</name>
    <dbReference type="NCBI Taxonomy" id="1214568"/>
    <lineage>
        <taxon>Eukaryota</taxon>
        <taxon>Fungi</taxon>
        <taxon>Dikarya</taxon>
        <taxon>Ascomycota</taxon>
        <taxon>Pezizomycotina</taxon>
        <taxon>Sordariomycetes</taxon>
        <taxon>Sordariomycetidae</taxon>
        <taxon>Diaporthales</taxon>
        <taxon>Diaporthaceae</taxon>
        <taxon>Diaporthe</taxon>
    </lineage>
</organism>
<dbReference type="GO" id="GO:0004312">
    <property type="term" value="F:fatty acid synthase activity"/>
    <property type="evidence" value="ECO:0007669"/>
    <property type="project" value="InterPro"/>
</dbReference>
<comment type="caution">
    <text evidence="6">The sequence shown here is derived from an EMBL/GenBank/DDBJ whole genome shotgun (WGS) entry which is preliminary data.</text>
</comment>
<keyword evidence="2" id="KW-0378">Hydrolase</keyword>